<keyword evidence="1" id="KW-0813">Transport</keyword>
<dbReference type="InterPro" id="IPR013611">
    <property type="entry name" value="Transp-assoc_OB_typ2"/>
</dbReference>
<keyword evidence="5" id="KW-1278">Translocase</keyword>
<protein>
    <submittedName>
        <fullName evidence="8">ABC transporter ATP-binding protein</fullName>
    </submittedName>
</protein>
<dbReference type="PROSITE" id="PS00211">
    <property type="entry name" value="ABC_TRANSPORTER_1"/>
    <property type="match status" value="1"/>
</dbReference>
<evidence type="ECO:0000256" key="2">
    <source>
        <dbReference type="ARBA" id="ARBA00022475"/>
    </source>
</evidence>
<dbReference type="InterPro" id="IPR015855">
    <property type="entry name" value="ABC_transpr_MalK-like"/>
</dbReference>
<dbReference type="Gene3D" id="2.40.50.140">
    <property type="entry name" value="Nucleic acid-binding proteins"/>
    <property type="match status" value="1"/>
</dbReference>
<dbReference type="Proteomes" id="UP000234190">
    <property type="component" value="Unassembled WGS sequence"/>
</dbReference>
<evidence type="ECO:0000313" key="8">
    <source>
        <dbReference type="EMBL" id="PLC50156.1"/>
    </source>
</evidence>
<dbReference type="InterPro" id="IPR017871">
    <property type="entry name" value="ABC_transporter-like_CS"/>
</dbReference>
<dbReference type="CDD" id="cd03301">
    <property type="entry name" value="ABC_MalK_N"/>
    <property type="match status" value="1"/>
</dbReference>
<dbReference type="AlphaFoldDB" id="A0A2N4U564"/>
<dbReference type="InterPro" id="IPR047641">
    <property type="entry name" value="ABC_transpr_MalK/UgpC-like"/>
</dbReference>
<dbReference type="PANTHER" id="PTHR43875">
    <property type="entry name" value="MALTODEXTRIN IMPORT ATP-BINDING PROTEIN MSMX"/>
    <property type="match status" value="1"/>
</dbReference>
<dbReference type="GO" id="GO:0008643">
    <property type="term" value="P:carbohydrate transport"/>
    <property type="evidence" value="ECO:0007669"/>
    <property type="project" value="InterPro"/>
</dbReference>
<dbReference type="Gene3D" id="2.40.50.100">
    <property type="match status" value="1"/>
</dbReference>
<evidence type="ECO:0000256" key="5">
    <source>
        <dbReference type="ARBA" id="ARBA00022967"/>
    </source>
</evidence>
<organism evidence="8 9">
    <name type="scientific">Pollutimonas subterranea</name>
    <dbReference type="NCBI Taxonomy" id="2045210"/>
    <lineage>
        <taxon>Bacteria</taxon>
        <taxon>Pseudomonadati</taxon>
        <taxon>Pseudomonadota</taxon>
        <taxon>Betaproteobacteria</taxon>
        <taxon>Burkholderiales</taxon>
        <taxon>Alcaligenaceae</taxon>
        <taxon>Pollutimonas</taxon>
    </lineage>
</organism>
<dbReference type="Gene3D" id="3.40.50.300">
    <property type="entry name" value="P-loop containing nucleotide triphosphate hydrolases"/>
    <property type="match status" value="1"/>
</dbReference>
<dbReference type="PANTHER" id="PTHR43875:SF15">
    <property type="entry name" value="TREHALOSE IMPORT ATP-BINDING PROTEIN SUGC"/>
    <property type="match status" value="1"/>
</dbReference>
<dbReference type="InterPro" id="IPR027417">
    <property type="entry name" value="P-loop_NTPase"/>
</dbReference>
<keyword evidence="3" id="KW-0547">Nucleotide-binding</keyword>
<feature type="domain" description="ABC transporter" evidence="7">
    <location>
        <begin position="4"/>
        <end position="235"/>
    </location>
</feature>
<dbReference type="RefSeq" id="WP_102073704.1">
    <property type="nucleotide sequence ID" value="NZ_PDNW01000006.1"/>
</dbReference>
<evidence type="ECO:0000256" key="3">
    <source>
        <dbReference type="ARBA" id="ARBA00022741"/>
    </source>
</evidence>
<evidence type="ECO:0000256" key="6">
    <source>
        <dbReference type="ARBA" id="ARBA00023136"/>
    </source>
</evidence>
<keyword evidence="2" id="KW-1003">Cell membrane</keyword>
<dbReference type="SUPFAM" id="SSF50331">
    <property type="entry name" value="MOP-like"/>
    <property type="match status" value="1"/>
</dbReference>
<dbReference type="EMBL" id="PDNW01000006">
    <property type="protein sequence ID" value="PLC50156.1"/>
    <property type="molecule type" value="Genomic_DNA"/>
</dbReference>
<dbReference type="GO" id="GO:0140359">
    <property type="term" value="F:ABC-type transporter activity"/>
    <property type="evidence" value="ECO:0007669"/>
    <property type="project" value="InterPro"/>
</dbReference>
<keyword evidence="9" id="KW-1185">Reference proteome</keyword>
<accession>A0A2N4U564</accession>
<dbReference type="GO" id="GO:0016887">
    <property type="term" value="F:ATP hydrolysis activity"/>
    <property type="evidence" value="ECO:0007669"/>
    <property type="project" value="InterPro"/>
</dbReference>
<proteinExistence type="predicted"/>
<name>A0A2N4U564_9BURK</name>
<dbReference type="SUPFAM" id="SSF52540">
    <property type="entry name" value="P-loop containing nucleoside triphosphate hydrolases"/>
    <property type="match status" value="1"/>
</dbReference>
<dbReference type="FunFam" id="3.40.50.300:FF:000042">
    <property type="entry name" value="Maltose/maltodextrin ABC transporter, ATP-binding protein"/>
    <property type="match status" value="1"/>
</dbReference>
<dbReference type="Pfam" id="PF00005">
    <property type="entry name" value="ABC_tran"/>
    <property type="match status" value="1"/>
</dbReference>
<keyword evidence="4 8" id="KW-0067">ATP-binding</keyword>
<dbReference type="Pfam" id="PF08402">
    <property type="entry name" value="TOBE_2"/>
    <property type="match status" value="1"/>
</dbReference>
<evidence type="ECO:0000259" key="7">
    <source>
        <dbReference type="PROSITE" id="PS50893"/>
    </source>
</evidence>
<evidence type="ECO:0000313" key="9">
    <source>
        <dbReference type="Proteomes" id="UP000234190"/>
    </source>
</evidence>
<dbReference type="GO" id="GO:0005524">
    <property type="term" value="F:ATP binding"/>
    <property type="evidence" value="ECO:0007669"/>
    <property type="project" value="UniProtKB-KW"/>
</dbReference>
<dbReference type="InterPro" id="IPR003439">
    <property type="entry name" value="ABC_transporter-like_ATP-bd"/>
</dbReference>
<dbReference type="InterPro" id="IPR012340">
    <property type="entry name" value="NA-bd_OB-fold"/>
</dbReference>
<sequence length="356" mass="38349">MSSITLDNVSKQYGGAAPAVDRVSFTVEAGTFTVLLGPSGCGKSTTLRMIAGLDEPSAGRIHIGGRDVTELAPAQRKISMVFQSYALFPHLSVKENILFGLKVRKEPKSNYTGRLNHVAQLLGLQKLLDRKPSQLSGGQQQRVALGRAVISQAPVCLMDEPLSNLDAQLRHEMRREIRALQQSLGITMVYVTHDQTEAMSMADHVVLLNGGRIEQSDSPDMLYSNPGSEFSARFIGTPPMNLLTLDTRSGGIQGREDARPLSGIAPGAVKLGLRPEHISIHENGGVPATVESVEYFGADSIVICKVGTSSGIAVRAAGHLRAQPGASIRLHWNNTNQHFFDASGKALTREPFTFTS</sequence>
<dbReference type="PROSITE" id="PS50893">
    <property type="entry name" value="ABC_TRANSPORTER_2"/>
    <property type="match status" value="1"/>
</dbReference>
<gene>
    <name evidence="8" type="ORF">CR159_09115</name>
</gene>
<dbReference type="InterPro" id="IPR003593">
    <property type="entry name" value="AAA+_ATPase"/>
</dbReference>
<comment type="caution">
    <text evidence="8">The sequence shown here is derived from an EMBL/GenBank/DDBJ whole genome shotgun (WGS) entry which is preliminary data.</text>
</comment>
<dbReference type="GO" id="GO:0055052">
    <property type="term" value="C:ATP-binding cassette (ABC) transporter complex, substrate-binding subunit-containing"/>
    <property type="evidence" value="ECO:0007669"/>
    <property type="project" value="TreeGrafter"/>
</dbReference>
<evidence type="ECO:0000256" key="4">
    <source>
        <dbReference type="ARBA" id="ARBA00022840"/>
    </source>
</evidence>
<dbReference type="OrthoDB" id="5298774at2"/>
<dbReference type="InterPro" id="IPR008995">
    <property type="entry name" value="Mo/tungstate-bd_C_term_dom"/>
</dbReference>
<evidence type="ECO:0000256" key="1">
    <source>
        <dbReference type="ARBA" id="ARBA00022448"/>
    </source>
</evidence>
<keyword evidence="6" id="KW-0472">Membrane</keyword>
<dbReference type="SMART" id="SM00382">
    <property type="entry name" value="AAA"/>
    <property type="match status" value="1"/>
</dbReference>
<reference evidence="8 9" key="1">
    <citation type="submission" date="2017-10" db="EMBL/GenBank/DDBJ databases">
        <title>Two draft genome sequences of Pusillimonas sp. strains isolated from a nitrate- and radionuclide-contaminated groundwater in Russia.</title>
        <authorList>
            <person name="Grouzdev D.S."/>
            <person name="Tourova T.P."/>
            <person name="Goeva M.A."/>
            <person name="Babich T.L."/>
            <person name="Sokolova D.S."/>
            <person name="Abdullin R."/>
            <person name="Poltaraus A.B."/>
            <person name="Toshchakov S.V."/>
            <person name="Nazina T.N."/>
        </authorList>
    </citation>
    <scope>NUCLEOTIDE SEQUENCE [LARGE SCALE GENOMIC DNA]</scope>
    <source>
        <strain evidence="8 9">JR1/69-3-13</strain>
    </source>
</reference>